<reference evidence="1 2" key="1">
    <citation type="journal article" date="2020" name="Biotechnol. Biofuels">
        <title>New insights from the biogas microbiome by comprehensive genome-resolved metagenomics of nearly 1600 species originating from multiple anaerobic digesters.</title>
        <authorList>
            <person name="Campanaro S."/>
            <person name="Treu L."/>
            <person name="Rodriguez-R L.M."/>
            <person name="Kovalovszki A."/>
            <person name="Ziels R.M."/>
            <person name="Maus I."/>
            <person name="Zhu X."/>
            <person name="Kougias P.G."/>
            <person name="Basile A."/>
            <person name="Luo G."/>
            <person name="Schluter A."/>
            <person name="Konstantinidis K.T."/>
            <person name="Angelidaki I."/>
        </authorList>
    </citation>
    <scope>NUCLEOTIDE SEQUENCE [LARGE SCALE GENOMIC DNA]</scope>
    <source>
        <strain evidence="1">AS06rmzACSIP_256</strain>
    </source>
</reference>
<comment type="caution">
    <text evidence="1">The sequence shown here is derived from an EMBL/GenBank/DDBJ whole genome shotgun (WGS) entry which is preliminary data.</text>
</comment>
<gene>
    <name evidence="1" type="ORF">GX576_13795</name>
</gene>
<name>A0A7X7LY30_9RHOO</name>
<evidence type="ECO:0000313" key="1">
    <source>
        <dbReference type="EMBL" id="NLF55444.1"/>
    </source>
</evidence>
<dbReference type="Proteomes" id="UP000536534">
    <property type="component" value="Unassembled WGS sequence"/>
</dbReference>
<proteinExistence type="predicted"/>
<protein>
    <recommendedName>
        <fullName evidence="3">ABC transporter substrate-binding protein</fullName>
    </recommendedName>
</protein>
<dbReference type="InterPro" id="IPR007487">
    <property type="entry name" value="ABC_transpt-TYRBP-like"/>
</dbReference>
<sequence length="229" mass="24384">LVVASGEAAAAAVLGRHRRPILATMLSREAFERLRRRHPEAALSAFTLDQPLDRQLRLLRALLPESRRVGALVGDAGFDREALASAADRVGLALTTAVVAGESALIRGLENVLRDSDAFLAIPDPLLSSPSAARAILLTSYRFRKPVIAFSQAYVEAGALAAVYTTPEQVATEAAAWLASTRKDKPRLPAPRGPAAFEIAINPQVARALGVRVDDEGALRRLTEGGAPR</sequence>
<dbReference type="PANTHER" id="PTHR35271:SF1">
    <property type="entry name" value="ABC TRANSPORTER, SUBSTRATE-BINDING LIPOPROTEIN"/>
    <property type="match status" value="1"/>
</dbReference>
<accession>A0A7X7LY30</accession>
<organism evidence="1 2">
    <name type="scientific">Thauera phenolivorans</name>
    <dbReference type="NCBI Taxonomy" id="1792543"/>
    <lineage>
        <taxon>Bacteria</taxon>
        <taxon>Pseudomonadati</taxon>
        <taxon>Pseudomonadota</taxon>
        <taxon>Betaproteobacteria</taxon>
        <taxon>Rhodocyclales</taxon>
        <taxon>Zoogloeaceae</taxon>
        <taxon>Thauera</taxon>
    </lineage>
</organism>
<evidence type="ECO:0008006" key="3">
    <source>
        <dbReference type="Google" id="ProtNLM"/>
    </source>
</evidence>
<dbReference type="Pfam" id="PF04392">
    <property type="entry name" value="ABC_sub_bind"/>
    <property type="match status" value="1"/>
</dbReference>
<dbReference type="EMBL" id="JAAYYV010000384">
    <property type="protein sequence ID" value="NLF55444.1"/>
    <property type="molecule type" value="Genomic_DNA"/>
</dbReference>
<dbReference type="Gene3D" id="3.40.50.2300">
    <property type="match status" value="1"/>
</dbReference>
<dbReference type="AlphaFoldDB" id="A0A7X7LY30"/>
<feature type="non-terminal residue" evidence="1">
    <location>
        <position position="1"/>
    </location>
</feature>
<evidence type="ECO:0000313" key="2">
    <source>
        <dbReference type="Proteomes" id="UP000536534"/>
    </source>
</evidence>
<dbReference type="PANTHER" id="PTHR35271">
    <property type="entry name" value="ABC TRANSPORTER, SUBSTRATE-BINDING LIPOPROTEIN-RELATED"/>
    <property type="match status" value="1"/>
</dbReference>